<proteinExistence type="predicted"/>
<feature type="domain" description="LysM" evidence="2">
    <location>
        <begin position="25"/>
        <end position="73"/>
    </location>
</feature>
<dbReference type="SUPFAM" id="SSF53822">
    <property type="entry name" value="Periplasmic binding protein-like I"/>
    <property type="match status" value="1"/>
</dbReference>
<dbReference type="EMBL" id="VSFC01000043">
    <property type="protein sequence ID" value="TYA54828.1"/>
    <property type="molecule type" value="Genomic_DNA"/>
</dbReference>
<dbReference type="Pfam" id="PF01476">
    <property type="entry name" value="LysM"/>
    <property type="match status" value="3"/>
</dbReference>
<dbReference type="OrthoDB" id="2149800at2"/>
<feature type="chain" id="PRO_5022792534" evidence="1">
    <location>
        <begin position="22"/>
        <end position="639"/>
    </location>
</feature>
<dbReference type="InterPro" id="IPR036779">
    <property type="entry name" value="LysM_dom_sf"/>
</dbReference>
<dbReference type="AlphaFoldDB" id="A0A5D0G7B5"/>
<name>A0A5D0G7B5_9FLAO</name>
<gene>
    <name evidence="3" type="ORF">FVF61_08640</name>
</gene>
<dbReference type="InterPro" id="IPR028082">
    <property type="entry name" value="Peripla_BP_I"/>
</dbReference>
<evidence type="ECO:0000259" key="2">
    <source>
        <dbReference type="PROSITE" id="PS51782"/>
    </source>
</evidence>
<dbReference type="PANTHER" id="PTHR33734:SF22">
    <property type="entry name" value="MEMBRANE-BOUND LYTIC MUREIN TRANSGLYCOSYLASE D"/>
    <property type="match status" value="1"/>
</dbReference>
<dbReference type="PROSITE" id="PS51782">
    <property type="entry name" value="LYSM"/>
    <property type="match status" value="3"/>
</dbReference>
<evidence type="ECO:0000313" key="3">
    <source>
        <dbReference type="EMBL" id="TYA54828.1"/>
    </source>
</evidence>
<organism evidence="3 4">
    <name type="scientific">Formosa maritima</name>
    <dbReference type="NCBI Taxonomy" id="2592046"/>
    <lineage>
        <taxon>Bacteria</taxon>
        <taxon>Pseudomonadati</taxon>
        <taxon>Bacteroidota</taxon>
        <taxon>Flavobacteriia</taxon>
        <taxon>Flavobacteriales</taxon>
        <taxon>Flavobacteriaceae</taxon>
        <taxon>Formosa</taxon>
    </lineage>
</organism>
<sequence>MKKIIYILSLVLMLGCISTQAQNYKTHKVKQGESIESIAKLYQVTPYDIYGLNPDAKKGLKTNSILIIPKSKVSNNAPQAAIEKELIGFKEHKVKRKETLYSLCKEFDITEDELKKHNTFLYANNLRKGDVLKVPVYKKVLTVSKPESTTKSYTVLPKEGKWRIAYKFGITVDELETLNPGMNEVLKDGEVILVPNITETEEKTIDERYSYYQVLPKEGFYRLKIKLGVEQDQLEILNPELKESGLKEGMVLKIPFSSSVNEIIQTDERTESNLTNQIKDYNTKHLVVMLPFQLNKVDTDSIQDSKRELVKNPYLNMSLDFHSGALMALDSLKKLGISLKVDVYDTRNLLSEVSQILNTNSFNDVDAVIGPFMPNNIEKVASELQKYNIPVISPITKNVQLSENVFQSRPSEDLLYEKMIQFVKNDSTINHILIISDSKHTKVSDELKRMFNFASLVTSRKNKEGKDAFYLLDEDISSKLKLGKNLVFLESDNPGFISNVTSKLNSMKSKERNIILATTNKNDAFEDDEVSNYHLSHLEFHFPTISKSYNEDDGNTFVKAYEKRYGITPNKIAVRGFDLTMDVVLRLATSEDLYSSVTETPLTTYVENKFAYKKKFLGGYYNDTVYLVKYQDLKIVEVN</sequence>
<evidence type="ECO:0000256" key="1">
    <source>
        <dbReference type="SAM" id="SignalP"/>
    </source>
</evidence>
<dbReference type="CDD" id="cd06268">
    <property type="entry name" value="PBP1_ABC_transporter_LIVBP-like"/>
    <property type="match status" value="1"/>
</dbReference>
<dbReference type="Proteomes" id="UP000324550">
    <property type="component" value="Unassembled WGS sequence"/>
</dbReference>
<dbReference type="PANTHER" id="PTHR33734">
    <property type="entry name" value="LYSM DOMAIN-CONTAINING GPI-ANCHORED PROTEIN 2"/>
    <property type="match status" value="1"/>
</dbReference>
<dbReference type="Gene3D" id="3.40.50.2300">
    <property type="match status" value="2"/>
</dbReference>
<reference evidence="3 4" key="1">
    <citation type="submission" date="2019-08" db="EMBL/GenBank/DDBJ databases">
        <title>Formosa sediminis sp. nov., isolated from marine sediment.</title>
        <authorList>
            <person name="Cao W.R."/>
        </authorList>
    </citation>
    <scope>NUCLEOTIDE SEQUENCE [LARGE SCALE GENOMIC DNA]</scope>
    <source>
        <strain evidence="3 4">1494</strain>
    </source>
</reference>
<comment type="caution">
    <text evidence="3">The sequence shown here is derived from an EMBL/GenBank/DDBJ whole genome shotgun (WGS) entry which is preliminary data.</text>
</comment>
<keyword evidence="4" id="KW-1185">Reference proteome</keyword>
<protein>
    <submittedName>
        <fullName evidence="3">LysM peptidoglycan-binding domain-containing protein</fullName>
    </submittedName>
</protein>
<dbReference type="GO" id="GO:0008932">
    <property type="term" value="F:lytic endotransglycosylase activity"/>
    <property type="evidence" value="ECO:0007669"/>
    <property type="project" value="TreeGrafter"/>
</dbReference>
<dbReference type="SMART" id="SM00257">
    <property type="entry name" value="LysM"/>
    <property type="match status" value="4"/>
</dbReference>
<dbReference type="Gene3D" id="3.10.350.10">
    <property type="entry name" value="LysM domain"/>
    <property type="match status" value="3"/>
</dbReference>
<feature type="domain" description="LysM" evidence="2">
    <location>
        <begin position="151"/>
        <end position="194"/>
    </location>
</feature>
<dbReference type="InterPro" id="IPR018392">
    <property type="entry name" value="LysM"/>
</dbReference>
<evidence type="ECO:0000313" key="4">
    <source>
        <dbReference type="Proteomes" id="UP000324550"/>
    </source>
</evidence>
<keyword evidence="1" id="KW-0732">Signal</keyword>
<dbReference type="CDD" id="cd00118">
    <property type="entry name" value="LysM"/>
    <property type="match status" value="3"/>
</dbReference>
<feature type="domain" description="LysM" evidence="2">
    <location>
        <begin position="90"/>
        <end position="134"/>
    </location>
</feature>
<dbReference type="RefSeq" id="WP_148455351.1">
    <property type="nucleotide sequence ID" value="NZ_VSFC01000043.1"/>
</dbReference>
<feature type="signal peptide" evidence="1">
    <location>
        <begin position="1"/>
        <end position="21"/>
    </location>
</feature>
<accession>A0A5D0G7B5</accession>
<dbReference type="SUPFAM" id="SSF54106">
    <property type="entry name" value="LysM domain"/>
    <property type="match status" value="3"/>
</dbReference>
<dbReference type="PROSITE" id="PS51257">
    <property type="entry name" value="PROKAR_LIPOPROTEIN"/>
    <property type="match status" value="1"/>
</dbReference>